<evidence type="ECO:0000313" key="2">
    <source>
        <dbReference type="Proteomes" id="UP001153636"/>
    </source>
</evidence>
<keyword evidence="2" id="KW-1185">Reference proteome</keyword>
<dbReference type="OrthoDB" id="6766291at2759"/>
<name>A0A9P0D4Y3_9CUCU</name>
<evidence type="ECO:0000313" key="1">
    <source>
        <dbReference type="EMBL" id="CAH1112059.1"/>
    </source>
</evidence>
<dbReference type="Proteomes" id="UP001153636">
    <property type="component" value="Chromosome 6"/>
</dbReference>
<dbReference type="GO" id="GO:0003676">
    <property type="term" value="F:nucleic acid binding"/>
    <property type="evidence" value="ECO:0007669"/>
    <property type="project" value="InterPro"/>
</dbReference>
<dbReference type="Gene3D" id="3.30.420.10">
    <property type="entry name" value="Ribonuclease H-like superfamily/Ribonuclease H"/>
    <property type="match status" value="1"/>
</dbReference>
<sequence length="120" mass="14492">MLKDLRGQMDNDPTLTNIRHFMQDEASPPHYALCVREFFNDYFGEWIGRRGIFEWLARSCDLTPCDFFMWVLIKDHAHGRRYTNLWGGAKFCQNLEWLFVEKQRKLKIKEQYKLIKVSNK</sequence>
<protein>
    <submittedName>
        <fullName evidence="1">Uncharacterized protein</fullName>
    </submittedName>
</protein>
<organism evidence="1 2">
    <name type="scientific">Psylliodes chrysocephalus</name>
    <dbReference type="NCBI Taxonomy" id="3402493"/>
    <lineage>
        <taxon>Eukaryota</taxon>
        <taxon>Metazoa</taxon>
        <taxon>Ecdysozoa</taxon>
        <taxon>Arthropoda</taxon>
        <taxon>Hexapoda</taxon>
        <taxon>Insecta</taxon>
        <taxon>Pterygota</taxon>
        <taxon>Neoptera</taxon>
        <taxon>Endopterygota</taxon>
        <taxon>Coleoptera</taxon>
        <taxon>Polyphaga</taxon>
        <taxon>Cucujiformia</taxon>
        <taxon>Chrysomeloidea</taxon>
        <taxon>Chrysomelidae</taxon>
        <taxon>Galerucinae</taxon>
        <taxon>Alticini</taxon>
        <taxon>Psylliodes</taxon>
    </lineage>
</organism>
<dbReference type="EMBL" id="OV651818">
    <property type="protein sequence ID" value="CAH1112059.1"/>
    <property type="molecule type" value="Genomic_DNA"/>
</dbReference>
<dbReference type="PANTHER" id="PTHR47326:SF1">
    <property type="entry name" value="HTH PSQ-TYPE DOMAIN-CONTAINING PROTEIN"/>
    <property type="match status" value="1"/>
</dbReference>
<gene>
    <name evidence="1" type="ORF">PSYICH_LOCUS12105</name>
</gene>
<dbReference type="PANTHER" id="PTHR47326">
    <property type="entry name" value="TRANSPOSABLE ELEMENT TC3 TRANSPOSASE-LIKE PROTEIN"/>
    <property type="match status" value="1"/>
</dbReference>
<accession>A0A9P0D4Y3</accession>
<dbReference type="AlphaFoldDB" id="A0A9P0D4Y3"/>
<reference evidence="1" key="1">
    <citation type="submission" date="2022-01" db="EMBL/GenBank/DDBJ databases">
        <authorList>
            <person name="King R."/>
        </authorList>
    </citation>
    <scope>NUCLEOTIDE SEQUENCE</scope>
</reference>
<proteinExistence type="predicted"/>
<dbReference type="InterPro" id="IPR036397">
    <property type="entry name" value="RNaseH_sf"/>
</dbReference>